<evidence type="ECO:0000313" key="4">
    <source>
        <dbReference type="Proteomes" id="UP000317303"/>
    </source>
</evidence>
<name>A0A660CG05_9PSEU</name>
<keyword evidence="2" id="KW-0812">Transmembrane</keyword>
<comment type="caution">
    <text evidence="3">The sequence shown here is derived from an EMBL/GenBank/DDBJ whole genome shotgun (WGS) entry which is preliminary data.</text>
</comment>
<dbReference type="Proteomes" id="UP000317303">
    <property type="component" value="Unassembled WGS sequence"/>
</dbReference>
<dbReference type="RefSeq" id="WP_030533692.1">
    <property type="nucleotide sequence ID" value="NZ_JOIJ01000017.1"/>
</dbReference>
<feature type="transmembrane region" description="Helical" evidence="2">
    <location>
        <begin position="257"/>
        <end position="278"/>
    </location>
</feature>
<dbReference type="AlphaFoldDB" id="A0A660CG05"/>
<feature type="transmembrane region" description="Helical" evidence="2">
    <location>
        <begin position="228"/>
        <end position="250"/>
    </location>
</feature>
<evidence type="ECO:0008006" key="5">
    <source>
        <dbReference type="Google" id="ProtNLM"/>
    </source>
</evidence>
<feature type="transmembrane region" description="Helical" evidence="2">
    <location>
        <begin position="442"/>
        <end position="462"/>
    </location>
</feature>
<keyword evidence="2" id="KW-0472">Membrane</keyword>
<proteinExistence type="predicted"/>
<feature type="transmembrane region" description="Helical" evidence="2">
    <location>
        <begin position="57"/>
        <end position="77"/>
    </location>
</feature>
<reference evidence="3 4" key="1">
    <citation type="submission" date="2019-07" db="EMBL/GenBank/DDBJ databases">
        <title>R&amp;d 2014.</title>
        <authorList>
            <person name="Klenk H.-P."/>
        </authorList>
    </citation>
    <scope>NUCLEOTIDE SEQUENCE [LARGE SCALE GENOMIC DNA]</scope>
    <source>
        <strain evidence="3 4">DSM 43194</strain>
    </source>
</reference>
<evidence type="ECO:0000256" key="2">
    <source>
        <dbReference type="SAM" id="Phobius"/>
    </source>
</evidence>
<keyword evidence="4" id="KW-1185">Reference proteome</keyword>
<keyword evidence="2" id="KW-1133">Transmembrane helix</keyword>
<gene>
    <name evidence="3" type="ORF">JD82_03206</name>
</gene>
<sequence>MTSTVTRHGPAGQQAEPEPEPTGEPRAGRSGFAWLVKLPGAAVEGLRRSAATTPGRLTLISAGLAVLALLVGVVATAELGGRKSTIDGLVDHREPLAAAAQEVYRSLSDADATAASTLLNTGNEEGALQERYDVDIARAGAALAKAAGDSAGNPEAVTQVDVLSRQLPVYTGLVETARTNNRQGNPIGAAYLAEASELMRSEILPAAHSLYQIDADRLVEEQDDAASVPWATALLSLGLLGALIATQIYLKRRTNRVFNVGLAVATAAVGLAVLWTAVAVTVQSVLVSSGESDGSEQADVLVRARIVALQARADETLTLLARGSGTAHEEEYRKLISELSGSDGESGLLGKAKEGTEGLPSAEHVDAAIRSASAWSEVHTQVRNLDNGGRYEEAVDLAIETKEDRGATAAFTRLDDDLAKGITESRKVFLDDTTNASATLTLLAPGFGVLALVAMFGTILGIRERLREYR</sequence>
<dbReference type="OrthoDB" id="3218196at2"/>
<feature type="region of interest" description="Disordered" evidence="1">
    <location>
        <begin position="1"/>
        <end position="28"/>
    </location>
</feature>
<organism evidence="3 4">
    <name type="scientific">Prauserella rugosa</name>
    <dbReference type="NCBI Taxonomy" id="43354"/>
    <lineage>
        <taxon>Bacteria</taxon>
        <taxon>Bacillati</taxon>
        <taxon>Actinomycetota</taxon>
        <taxon>Actinomycetes</taxon>
        <taxon>Pseudonocardiales</taxon>
        <taxon>Pseudonocardiaceae</taxon>
        <taxon>Prauserella</taxon>
    </lineage>
</organism>
<evidence type="ECO:0000256" key="1">
    <source>
        <dbReference type="SAM" id="MobiDB-lite"/>
    </source>
</evidence>
<evidence type="ECO:0000313" key="3">
    <source>
        <dbReference type="EMBL" id="TWH21344.1"/>
    </source>
</evidence>
<dbReference type="EMBL" id="VLJV01000001">
    <property type="protein sequence ID" value="TWH21344.1"/>
    <property type="molecule type" value="Genomic_DNA"/>
</dbReference>
<accession>A0A660CG05</accession>
<protein>
    <recommendedName>
        <fullName evidence="5">Secreted protein</fullName>
    </recommendedName>
</protein>